<evidence type="ECO:0000256" key="5">
    <source>
        <dbReference type="ARBA" id="ARBA00023237"/>
    </source>
</evidence>
<comment type="similarity">
    <text evidence="2">Belongs to the SusD family.</text>
</comment>
<dbReference type="Gene3D" id="2.20.20.130">
    <property type="match status" value="1"/>
</dbReference>
<proteinExistence type="inferred from homology"/>
<keyword evidence="5" id="KW-0998">Cell outer membrane</keyword>
<evidence type="ECO:0000313" key="9">
    <source>
        <dbReference type="Proteomes" id="UP001155077"/>
    </source>
</evidence>
<organism evidence="8 9">
    <name type="scientific">Gramella jeungdoensis</name>
    <dbReference type="NCBI Taxonomy" id="708091"/>
    <lineage>
        <taxon>Bacteria</taxon>
        <taxon>Pseudomonadati</taxon>
        <taxon>Bacteroidota</taxon>
        <taxon>Flavobacteriia</taxon>
        <taxon>Flavobacteriales</taxon>
        <taxon>Flavobacteriaceae</taxon>
        <taxon>Christiangramia</taxon>
    </lineage>
</organism>
<dbReference type="SUPFAM" id="SSF48452">
    <property type="entry name" value="TPR-like"/>
    <property type="match status" value="1"/>
</dbReference>
<dbReference type="InterPro" id="IPR012944">
    <property type="entry name" value="SusD_RagB_dom"/>
</dbReference>
<dbReference type="RefSeq" id="WP_252115708.1">
    <property type="nucleotide sequence ID" value="NZ_JAMSCK010000008.1"/>
</dbReference>
<evidence type="ECO:0000313" key="8">
    <source>
        <dbReference type="EMBL" id="MCM8571000.1"/>
    </source>
</evidence>
<accession>A0ABT0Z6F8</accession>
<keyword evidence="9" id="KW-1185">Reference proteome</keyword>
<feature type="domain" description="SusD-like N-terminal" evidence="7">
    <location>
        <begin position="64"/>
        <end position="223"/>
    </location>
</feature>
<keyword evidence="4" id="KW-0472">Membrane</keyword>
<keyword evidence="3" id="KW-0732">Signal</keyword>
<evidence type="ECO:0000256" key="4">
    <source>
        <dbReference type="ARBA" id="ARBA00023136"/>
    </source>
</evidence>
<dbReference type="CDD" id="cd08977">
    <property type="entry name" value="SusD"/>
    <property type="match status" value="1"/>
</dbReference>
<evidence type="ECO:0000259" key="7">
    <source>
        <dbReference type="Pfam" id="PF14322"/>
    </source>
</evidence>
<dbReference type="InterPro" id="IPR011990">
    <property type="entry name" value="TPR-like_helical_dom_sf"/>
</dbReference>
<dbReference type="Pfam" id="PF14322">
    <property type="entry name" value="SusD-like_3"/>
    <property type="match status" value="1"/>
</dbReference>
<dbReference type="PROSITE" id="PS51257">
    <property type="entry name" value="PROKAR_LIPOPROTEIN"/>
    <property type="match status" value="1"/>
</dbReference>
<name>A0ABT0Z6F8_9FLAO</name>
<dbReference type="Pfam" id="PF07980">
    <property type="entry name" value="SusD_RagB"/>
    <property type="match status" value="1"/>
</dbReference>
<evidence type="ECO:0000256" key="1">
    <source>
        <dbReference type="ARBA" id="ARBA00004442"/>
    </source>
</evidence>
<dbReference type="EMBL" id="JAMSCK010000008">
    <property type="protein sequence ID" value="MCM8571000.1"/>
    <property type="molecule type" value="Genomic_DNA"/>
</dbReference>
<comment type="caution">
    <text evidence="8">The sequence shown here is derived from an EMBL/GenBank/DDBJ whole genome shotgun (WGS) entry which is preliminary data.</text>
</comment>
<feature type="domain" description="RagB/SusD" evidence="6">
    <location>
        <begin position="335"/>
        <end position="455"/>
    </location>
</feature>
<gene>
    <name evidence="8" type="ORF">NE848_16500</name>
</gene>
<evidence type="ECO:0000256" key="2">
    <source>
        <dbReference type="ARBA" id="ARBA00006275"/>
    </source>
</evidence>
<comment type="subcellular location">
    <subcellularLocation>
        <location evidence="1">Cell outer membrane</location>
    </subcellularLocation>
</comment>
<dbReference type="Proteomes" id="UP001155077">
    <property type="component" value="Unassembled WGS sequence"/>
</dbReference>
<sequence length="455" mass="50098">MKKYIYRGLVMAFAVAISSCTTEDLEPTLAQSKSVEESVNKVDNLFSILKGIHSILSTSGYYGQDVIITNEVRSDNAFSNGGSGRYTTESQYVYNNNSDLIWNNAYEVIANTNIIINADVESLEGDVDYGRHIQGQATAIRALAHFDLLREYGQQHTGNGNLGVPIVTEYKGEDLFPARNTIDEVKAAIYSDLETAFSMMDAQYDNTNVYISKYAAKALESRVAVYFGDWSRAVSAAEEVINSGLYSIVPADNFVSSWTTDGGPNIIFELAASQVDNAGINGLAYIYQINDDGSGYGDVTATSELLGIYEASDVRLGVISTDGDFIRNVGKYPDNVNFTDNIPLIRYEEVVLNYAEALLETGGDALTELNKLPANRGASLYTEATKENIILERRKELAFEGFRYDDQLRVGMDMEARGTDGGVIEVINYPSYLFAWPIPLSEMNANSNMVQNDGY</sequence>
<dbReference type="Gene3D" id="1.25.40.900">
    <property type="match status" value="1"/>
</dbReference>
<evidence type="ECO:0000259" key="6">
    <source>
        <dbReference type="Pfam" id="PF07980"/>
    </source>
</evidence>
<evidence type="ECO:0000256" key="3">
    <source>
        <dbReference type="ARBA" id="ARBA00022729"/>
    </source>
</evidence>
<dbReference type="InterPro" id="IPR033985">
    <property type="entry name" value="SusD-like_N"/>
</dbReference>
<dbReference type="Gene3D" id="1.25.40.390">
    <property type="match status" value="1"/>
</dbReference>
<protein>
    <submittedName>
        <fullName evidence="8">RagB/SusD family nutrient uptake outer membrane protein</fullName>
    </submittedName>
</protein>
<reference evidence="8" key="1">
    <citation type="submission" date="2022-06" db="EMBL/GenBank/DDBJ databases">
        <title>Gramella sediminis sp. nov., isolated from deep-sea sediment of the Indian Ocean.</title>
        <authorList>
            <person name="Yang L."/>
        </authorList>
    </citation>
    <scope>NUCLEOTIDE SEQUENCE</scope>
    <source>
        <strain evidence="8">HMD3159</strain>
    </source>
</reference>